<accession>A0A858RM77</accession>
<dbReference type="Pfam" id="PF01810">
    <property type="entry name" value="LysE"/>
    <property type="match status" value="1"/>
</dbReference>
<proteinExistence type="predicted"/>
<reference evidence="7 8" key="1">
    <citation type="submission" date="2020-04" db="EMBL/GenBank/DDBJ databases">
        <title>Luteolibacter sp. G-1-1-1 isolated from soil.</title>
        <authorList>
            <person name="Dahal R.H."/>
        </authorList>
    </citation>
    <scope>NUCLEOTIDE SEQUENCE [LARGE SCALE GENOMIC DNA]</scope>
    <source>
        <strain evidence="7 8">G-1-1-1</strain>
    </source>
</reference>
<feature type="transmembrane region" description="Helical" evidence="6">
    <location>
        <begin position="147"/>
        <end position="176"/>
    </location>
</feature>
<gene>
    <name evidence="7" type="ORF">HHL09_16335</name>
</gene>
<sequence length="208" mass="21816">MFGIHDFGVFIGACIVLTLTPGPDTLYILGRSIAQGRGAGLASLLGIATGAVVHTFAAAFGLSAVLAASASAFLFVKLAGAAYLVYLGIRMLFSKNSKAAIPETFSSSSFHAIYRQGFLTNLLNPKVALFYLAFVPQFIAADSPNKFAAFVALGFSFIAVGTVWCLCLVWFASLIGDRLRGSSTVSEMLNRAAGALFVGLGIRLATSR</sequence>
<keyword evidence="4 6" id="KW-1133">Transmembrane helix</keyword>
<evidence type="ECO:0000256" key="2">
    <source>
        <dbReference type="ARBA" id="ARBA00022475"/>
    </source>
</evidence>
<evidence type="ECO:0000256" key="6">
    <source>
        <dbReference type="SAM" id="Phobius"/>
    </source>
</evidence>
<feature type="transmembrane region" description="Helical" evidence="6">
    <location>
        <begin position="66"/>
        <end position="89"/>
    </location>
</feature>
<dbReference type="GO" id="GO:0015171">
    <property type="term" value="F:amino acid transmembrane transporter activity"/>
    <property type="evidence" value="ECO:0007669"/>
    <property type="project" value="TreeGrafter"/>
</dbReference>
<dbReference type="Proteomes" id="UP000501812">
    <property type="component" value="Chromosome"/>
</dbReference>
<dbReference type="PANTHER" id="PTHR30086">
    <property type="entry name" value="ARGININE EXPORTER PROTEIN ARGO"/>
    <property type="match status" value="1"/>
</dbReference>
<evidence type="ECO:0000256" key="3">
    <source>
        <dbReference type="ARBA" id="ARBA00022692"/>
    </source>
</evidence>
<evidence type="ECO:0000313" key="7">
    <source>
        <dbReference type="EMBL" id="QJE97290.1"/>
    </source>
</evidence>
<keyword evidence="2" id="KW-1003">Cell membrane</keyword>
<evidence type="ECO:0000256" key="5">
    <source>
        <dbReference type="ARBA" id="ARBA00023136"/>
    </source>
</evidence>
<dbReference type="KEGG" id="luo:HHL09_16335"/>
<keyword evidence="3 6" id="KW-0812">Transmembrane</keyword>
<evidence type="ECO:0000313" key="8">
    <source>
        <dbReference type="Proteomes" id="UP000501812"/>
    </source>
</evidence>
<evidence type="ECO:0000256" key="1">
    <source>
        <dbReference type="ARBA" id="ARBA00004651"/>
    </source>
</evidence>
<dbReference type="GO" id="GO:0005886">
    <property type="term" value="C:plasma membrane"/>
    <property type="evidence" value="ECO:0007669"/>
    <property type="project" value="UniProtKB-SubCell"/>
</dbReference>
<dbReference type="InterPro" id="IPR001123">
    <property type="entry name" value="LeuE-type"/>
</dbReference>
<feature type="transmembrane region" description="Helical" evidence="6">
    <location>
        <begin position="123"/>
        <end position="141"/>
    </location>
</feature>
<organism evidence="7 8">
    <name type="scientific">Luteolibacter luteus</name>
    <dbReference type="NCBI Taxonomy" id="2728835"/>
    <lineage>
        <taxon>Bacteria</taxon>
        <taxon>Pseudomonadati</taxon>
        <taxon>Verrucomicrobiota</taxon>
        <taxon>Verrucomicrobiia</taxon>
        <taxon>Verrucomicrobiales</taxon>
        <taxon>Verrucomicrobiaceae</taxon>
        <taxon>Luteolibacter</taxon>
    </lineage>
</organism>
<keyword evidence="8" id="KW-1185">Reference proteome</keyword>
<name>A0A858RM77_9BACT</name>
<feature type="transmembrane region" description="Helical" evidence="6">
    <location>
        <begin position="6"/>
        <end position="29"/>
    </location>
</feature>
<protein>
    <submittedName>
        <fullName evidence="7">LysE family translocator</fullName>
    </submittedName>
</protein>
<dbReference type="EMBL" id="CP051774">
    <property type="protein sequence ID" value="QJE97290.1"/>
    <property type="molecule type" value="Genomic_DNA"/>
</dbReference>
<comment type="subcellular location">
    <subcellularLocation>
        <location evidence="1">Cell membrane</location>
        <topology evidence="1">Multi-pass membrane protein</topology>
    </subcellularLocation>
</comment>
<dbReference type="RefSeq" id="WP_169455690.1">
    <property type="nucleotide sequence ID" value="NZ_CP051774.1"/>
</dbReference>
<feature type="transmembrane region" description="Helical" evidence="6">
    <location>
        <begin position="41"/>
        <end position="60"/>
    </location>
</feature>
<evidence type="ECO:0000256" key="4">
    <source>
        <dbReference type="ARBA" id="ARBA00022989"/>
    </source>
</evidence>
<dbReference type="PIRSF" id="PIRSF006324">
    <property type="entry name" value="LeuE"/>
    <property type="match status" value="1"/>
</dbReference>
<dbReference type="AlphaFoldDB" id="A0A858RM77"/>
<keyword evidence="5 6" id="KW-0472">Membrane</keyword>
<dbReference type="PANTHER" id="PTHR30086:SF20">
    <property type="entry name" value="ARGININE EXPORTER PROTEIN ARGO-RELATED"/>
    <property type="match status" value="1"/>
</dbReference>